<keyword evidence="2" id="KW-1185">Reference proteome</keyword>
<sequence>MVGTTNFRQKSRRPFGLCPRSLFSSRKWCGQSGNASTISGGYLAAVFGAPPMSMVGAGVWAAYVGLGDAEASIGELGDSADMFGGVNAAGILGPRCGGDGNLPTAMSACAAVNRGERGEGTGAAGLVCITTDAAAVVLVPGLGGTSAVVGNGVGVACRDGAGYRESGLAVNASSSVTVEGPAPWALVLRVARVAWPVAMIASRPTSSAAVVFCTNTRLIARGRVARRCGSGGGFGGSRAKPNCGGTERRCIRVHSTAAEHD</sequence>
<gene>
    <name evidence="1" type="primary">jg27746</name>
    <name evidence="1" type="ORF">PAEG_LOCUS712</name>
</gene>
<comment type="caution">
    <text evidence="1">The sequence shown here is derived from an EMBL/GenBank/DDBJ whole genome shotgun (WGS) entry which is preliminary data.</text>
</comment>
<dbReference type="EMBL" id="CAKXAJ010002234">
    <property type="protein sequence ID" value="CAH2208095.1"/>
    <property type="molecule type" value="Genomic_DNA"/>
</dbReference>
<evidence type="ECO:0000313" key="1">
    <source>
        <dbReference type="EMBL" id="CAH2208095.1"/>
    </source>
</evidence>
<protein>
    <submittedName>
        <fullName evidence="1">Jg27746 protein</fullName>
    </submittedName>
</protein>
<accession>A0A8S4QDZ9</accession>
<organism evidence="1 2">
    <name type="scientific">Pararge aegeria aegeria</name>
    <dbReference type="NCBI Taxonomy" id="348720"/>
    <lineage>
        <taxon>Eukaryota</taxon>
        <taxon>Metazoa</taxon>
        <taxon>Ecdysozoa</taxon>
        <taxon>Arthropoda</taxon>
        <taxon>Hexapoda</taxon>
        <taxon>Insecta</taxon>
        <taxon>Pterygota</taxon>
        <taxon>Neoptera</taxon>
        <taxon>Endopterygota</taxon>
        <taxon>Lepidoptera</taxon>
        <taxon>Glossata</taxon>
        <taxon>Ditrysia</taxon>
        <taxon>Papilionoidea</taxon>
        <taxon>Nymphalidae</taxon>
        <taxon>Satyrinae</taxon>
        <taxon>Satyrini</taxon>
        <taxon>Parargina</taxon>
        <taxon>Pararge</taxon>
    </lineage>
</organism>
<reference evidence="1" key="1">
    <citation type="submission" date="2022-03" db="EMBL/GenBank/DDBJ databases">
        <authorList>
            <person name="Lindestad O."/>
        </authorList>
    </citation>
    <scope>NUCLEOTIDE SEQUENCE</scope>
</reference>
<evidence type="ECO:0000313" key="2">
    <source>
        <dbReference type="Proteomes" id="UP000838756"/>
    </source>
</evidence>
<dbReference type="AlphaFoldDB" id="A0A8S4QDZ9"/>
<proteinExistence type="predicted"/>
<dbReference type="Proteomes" id="UP000838756">
    <property type="component" value="Unassembled WGS sequence"/>
</dbReference>
<name>A0A8S4QDZ9_9NEOP</name>